<name>A0A134APQ6_9FUSO</name>
<dbReference type="PATRIC" id="fig|157687.3.peg.278"/>
<evidence type="ECO:0000256" key="1">
    <source>
        <dbReference type="ARBA" id="ARBA00004141"/>
    </source>
</evidence>
<evidence type="ECO:0008006" key="8">
    <source>
        <dbReference type="Google" id="ProtNLM"/>
    </source>
</evidence>
<evidence type="ECO:0000256" key="3">
    <source>
        <dbReference type="ARBA" id="ARBA00022989"/>
    </source>
</evidence>
<feature type="transmembrane region" description="Helical" evidence="5">
    <location>
        <begin position="90"/>
        <end position="112"/>
    </location>
</feature>
<keyword evidence="4 5" id="KW-0472">Membrane</keyword>
<comment type="subcellular location">
    <subcellularLocation>
        <location evidence="1">Membrane</location>
        <topology evidence="1">Multi-pass membrane protein</topology>
    </subcellularLocation>
</comment>
<evidence type="ECO:0000256" key="2">
    <source>
        <dbReference type="ARBA" id="ARBA00022692"/>
    </source>
</evidence>
<dbReference type="InterPro" id="IPR019109">
    <property type="entry name" value="MamF_MmsF"/>
</dbReference>
<feature type="transmembrane region" description="Helical" evidence="5">
    <location>
        <begin position="64"/>
        <end position="84"/>
    </location>
</feature>
<evidence type="ECO:0000256" key="5">
    <source>
        <dbReference type="SAM" id="Phobius"/>
    </source>
</evidence>
<feature type="transmembrane region" description="Helical" evidence="5">
    <location>
        <begin position="29"/>
        <end position="52"/>
    </location>
</feature>
<dbReference type="Pfam" id="PF09685">
    <property type="entry name" value="MamF_MmsF"/>
    <property type="match status" value="1"/>
</dbReference>
<protein>
    <recommendedName>
        <fullName evidence="8">DUF4870 domain-containing protein</fullName>
    </recommendedName>
</protein>
<comment type="caution">
    <text evidence="6">The sequence shown here is derived from an EMBL/GenBank/DDBJ whole genome shotgun (WGS) entry which is preliminary data.</text>
</comment>
<reference evidence="7" key="1">
    <citation type="submission" date="2016-01" db="EMBL/GenBank/DDBJ databases">
        <authorList>
            <person name="Mitreva M."/>
            <person name="Pepin K.H."/>
            <person name="Mihindukulasuriya K.A."/>
            <person name="Fulton R."/>
            <person name="Fronick C."/>
            <person name="O'Laughlin M."/>
            <person name="Miner T."/>
            <person name="Herter B."/>
            <person name="Rosa B.A."/>
            <person name="Cordes M."/>
            <person name="Tomlinson C."/>
            <person name="Wollam A."/>
            <person name="Palsikar V.B."/>
            <person name="Mardis E.R."/>
            <person name="Wilson R.K."/>
        </authorList>
    </citation>
    <scope>NUCLEOTIDE SEQUENCE [LARGE SCALE GENOMIC DNA]</scope>
    <source>
        <strain evidence="7">KA00185</strain>
    </source>
</reference>
<proteinExistence type="predicted"/>
<evidence type="ECO:0000313" key="6">
    <source>
        <dbReference type="EMBL" id="KXB69671.1"/>
    </source>
</evidence>
<accession>A0A134APQ6</accession>
<dbReference type="AlphaFoldDB" id="A0A134APQ6"/>
<organism evidence="6 7">
    <name type="scientific">Leptotrichia wadei</name>
    <dbReference type="NCBI Taxonomy" id="157687"/>
    <lineage>
        <taxon>Bacteria</taxon>
        <taxon>Fusobacteriati</taxon>
        <taxon>Fusobacteriota</taxon>
        <taxon>Fusobacteriia</taxon>
        <taxon>Fusobacteriales</taxon>
        <taxon>Leptotrichiaceae</taxon>
        <taxon>Leptotrichia</taxon>
    </lineage>
</organism>
<evidence type="ECO:0000313" key="7">
    <source>
        <dbReference type="Proteomes" id="UP000070483"/>
    </source>
</evidence>
<dbReference type="STRING" id="157687.HMPREF3180_00275"/>
<keyword evidence="7" id="KW-1185">Reference proteome</keyword>
<sequence length="131" mass="14683">MALKICWEEFMDNNRISEQKSIAGLRANAAAFLVNLSFFTIIGGLIVPIFALILEDKNSFVRSYAKQTLTISVLLIVSGVLNFVIIVGNILYLVIFVILVILQIVATVSSILEKEFRIPYVEKIMSLLFLN</sequence>
<keyword evidence="3 5" id="KW-1133">Transmembrane helix</keyword>
<dbReference type="EMBL" id="LSDD01000016">
    <property type="protein sequence ID" value="KXB69671.1"/>
    <property type="molecule type" value="Genomic_DNA"/>
</dbReference>
<dbReference type="Proteomes" id="UP000070483">
    <property type="component" value="Unassembled WGS sequence"/>
</dbReference>
<evidence type="ECO:0000256" key="4">
    <source>
        <dbReference type="ARBA" id="ARBA00023136"/>
    </source>
</evidence>
<keyword evidence="2 5" id="KW-0812">Transmembrane</keyword>
<gene>
    <name evidence="6" type="ORF">HMPREF3180_00275</name>
</gene>